<feature type="transmembrane region" description="Helical" evidence="6">
    <location>
        <begin position="312"/>
        <end position="339"/>
    </location>
</feature>
<keyword evidence="3 6" id="KW-0812">Transmembrane</keyword>
<dbReference type="GO" id="GO:0004930">
    <property type="term" value="F:G protein-coupled receptor activity"/>
    <property type="evidence" value="ECO:0007669"/>
    <property type="project" value="InterPro"/>
</dbReference>
<dbReference type="Proteomes" id="UP001154078">
    <property type="component" value="Chromosome 1"/>
</dbReference>
<protein>
    <recommendedName>
        <fullName evidence="7">G-protein coupled receptors family 1 profile domain-containing protein</fullName>
    </recommendedName>
</protein>
<feature type="transmembrane region" description="Helical" evidence="6">
    <location>
        <begin position="365"/>
        <end position="387"/>
    </location>
</feature>
<proteinExistence type="inferred from homology"/>
<dbReference type="AlphaFoldDB" id="A0A9P0AUE1"/>
<feature type="transmembrane region" description="Helical" evidence="6">
    <location>
        <begin position="54"/>
        <end position="74"/>
    </location>
</feature>
<dbReference type="Pfam" id="PF00001">
    <property type="entry name" value="7tm_1"/>
    <property type="match status" value="2"/>
</dbReference>
<dbReference type="PANTHER" id="PTHR46641">
    <property type="entry name" value="FMRFAMIDE RECEPTOR-RELATED"/>
    <property type="match status" value="1"/>
</dbReference>
<evidence type="ECO:0000256" key="6">
    <source>
        <dbReference type="SAM" id="Phobius"/>
    </source>
</evidence>
<feature type="transmembrane region" description="Helical" evidence="6">
    <location>
        <begin position="136"/>
        <end position="156"/>
    </location>
</feature>
<dbReference type="PRINTS" id="PR00237">
    <property type="entry name" value="GPCRRHODOPSN"/>
</dbReference>
<dbReference type="SUPFAM" id="SSF81321">
    <property type="entry name" value="Family A G protein-coupled receptor-like"/>
    <property type="match status" value="2"/>
</dbReference>
<evidence type="ECO:0000256" key="1">
    <source>
        <dbReference type="ARBA" id="ARBA00004370"/>
    </source>
</evidence>
<dbReference type="InterPro" id="IPR052954">
    <property type="entry name" value="GPCR-Ligand_Int"/>
</dbReference>
<name>A0A9P0AUE1_BRAAE</name>
<feature type="transmembrane region" description="Helical" evidence="6">
    <location>
        <begin position="22"/>
        <end position="42"/>
    </location>
</feature>
<dbReference type="InterPro" id="IPR000276">
    <property type="entry name" value="GPCR_Rhodpsn"/>
</dbReference>
<keyword evidence="4 6" id="KW-1133">Transmembrane helix</keyword>
<dbReference type="EMBL" id="OV121132">
    <property type="protein sequence ID" value="CAH0548120.1"/>
    <property type="molecule type" value="Genomic_DNA"/>
</dbReference>
<keyword evidence="5 6" id="KW-0472">Membrane</keyword>
<evidence type="ECO:0000256" key="5">
    <source>
        <dbReference type="ARBA" id="ARBA00023136"/>
    </source>
</evidence>
<accession>A0A9P0AUE1</accession>
<gene>
    <name evidence="8" type="ORF">MELIAE_LOCUS1946</name>
</gene>
<dbReference type="InterPro" id="IPR017452">
    <property type="entry name" value="GPCR_Rhodpsn_7TM"/>
</dbReference>
<evidence type="ECO:0000256" key="2">
    <source>
        <dbReference type="ARBA" id="ARBA00010663"/>
    </source>
</evidence>
<dbReference type="SMART" id="SM01381">
    <property type="entry name" value="7TM_GPCR_Srsx"/>
    <property type="match status" value="1"/>
</dbReference>
<comment type="similarity">
    <text evidence="2">Belongs to the G-protein coupled receptor 1 family.</text>
</comment>
<feature type="domain" description="G-protein coupled receptors family 1 profile" evidence="7">
    <location>
        <begin position="34"/>
        <end position="424"/>
    </location>
</feature>
<evidence type="ECO:0000313" key="9">
    <source>
        <dbReference type="Proteomes" id="UP001154078"/>
    </source>
</evidence>
<dbReference type="Gene3D" id="1.20.1070.10">
    <property type="entry name" value="Rhodopsin 7-helix transmembrane proteins"/>
    <property type="match status" value="2"/>
</dbReference>
<evidence type="ECO:0000256" key="3">
    <source>
        <dbReference type="ARBA" id="ARBA00022692"/>
    </source>
</evidence>
<dbReference type="OrthoDB" id="10011262at2759"/>
<dbReference type="PANTHER" id="PTHR46641:SF22">
    <property type="entry name" value="PROCTOLIN RECEPTOR, ISOFORM A"/>
    <property type="match status" value="1"/>
</dbReference>
<dbReference type="GO" id="GO:0016020">
    <property type="term" value="C:membrane"/>
    <property type="evidence" value="ECO:0007669"/>
    <property type="project" value="UniProtKB-SubCell"/>
</dbReference>
<reference evidence="8" key="1">
    <citation type="submission" date="2021-12" db="EMBL/GenBank/DDBJ databases">
        <authorList>
            <person name="King R."/>
        </authorList>
    </citation>
    <scope>NUCLEOTIDE SEQUENCE</scope>
</reference>
<comment type="subcellular location">
    <subcellularLocation>
        <location evidence="1">Membrane</location>
    </subcellularLocation>
</comment>
<keyword evidence="9" id="KW-1185">Reference proteome</keyword>
<evidence type="ECO:0000313" key="8">
    <source>
        <dbReference type="EMBL" id="CAH0548120.1"/>
    </source>
</evidence>
<evidence type="ECO:0000256" key="4">
    <source>
        <dbReference type="ARBA" id="ARBA00022989"/>
    </source>
</evidence>
<dbReference type="CDD" id="cd14978">
    <property type="entry name" value="7tmA_FMRFamide_R-like"/>
    <property type="match status" value="1"/>
</dbReference>
<evidence type="ECO:0000259" key="7">
    <source>
        <dbReference type="PROSITE" id="PS50262"/>
    </source>
</evidence>
<dbReference type="PROSITE" id="PS50262">
    <property type="entry name" value="G_PROTEIN_RECEP_F1_2"/>
    <property type="match status" value="1"/>
</dbReference>
<sequence length="511" mass="58111">MNVTDPETEAILNNSRFWIQRVIVPLVVCIGVVGNTVTVMVLTRRRMRSSTNIYLSALAIADILHNFFVLVLSFKHYPNVHDKKYELFWRFYGISHWLCDAASSTSVWLTVSFTLERYIAVCHPIKGKVLCTENRAKSIISIIYIFCLLTTMSTTFEYQLTLEESCIKQCPVQPAKKTQYTTGNLMNSNGTTSIHIQHHDNINEMAGDNPNIKLYTDALVKSLLANCSKKHTHIIYIPISNITANTDLVESQIVPPATENVIENDNVTSTMITMPENETMANNTECCLKKFTIDTEPTTLGSNSSYSTFMAWYSAIVFFLLPLIVIATFNCFLIQAVYYSQKARKAMTNSQVENISISNENRITVMLIGVVILFLVCQTPTATFLIYKNIHETKNKRELNIELIAGNVFNLMQSLNSSCNFVVYCMFSKKFRSTFKKLFWERRKKRQDTIALSSCKSRNSQKFNPYKGMRRNASEYITPRNLETQSLTGIPRSKSLMVRPAGKAKSTDLIV</sequence>
<organism evidence="8 9">
    <name type="scientific">Brassicogethes aeneus</name>
    <name type="common">Rape pollen beetle</name>
    <name type="synonym">Meligethes aeneus</name>
    <dbReference type="NCBI Taxonomy" id="1431903"/>
    <lineage>
        <taxon>Eukaryota</taxon>
        <taxon>Metazoa</taxon>
        <taxon>Ecdysozoa</taxon>
        <taxon>Arthropoda</taxon>
        <taxon>Hexapoda</taxon>
        <taxon>Insecta</taxon>
        <taxon>Pterygota</taxon>
        <taxon>Neoptera</taxon>
        <taxon>Endopterygota</taxon>
        <taxon>Coleoptera</taxon>
        <taxon>Polyphaga</taxon>
        <taxon>Cucujiformia</taxon>
        <taxon>Nitidulidae</taxon>
        <taxon>Meligethinae</taxon>
        <taxon>Brassicogethes</taxon>
    </lineage>
</organism>